<name>A0ABR0KZW1_9PEZI</name>
<feature type="compositionally biased region" description="Basic residues" evidence="1">
    <location>
        <begin position="169"/>
        <end position="181"/>
    </location>
</feature>
<dbReference type="Proteomes" id="UP001308179">
    <property type="component" value="Unassembled WGS sequence"/>
</dbReference>
<evidence type="ECO:0000313" key="2">
    <source>
        <dbReference type="EMBL" id="KAK5141280.1"/>
    </source>
</evidence>
<evidence type="ECO:0000313" key="3">
    <source>
        <dbReference type="Proteomes" id="UP001308179"/>
    </source>
</evidence>
<evidence type="ECO:0000256" key="1">
    <source>
        <dbReference type="SAM" id="MobiDB-lite"/>
    </source>
</evidence>
<accession>A0ABR0KZW1</accession>
<organism evidence="2 3">
    <name type="scientific">Rachicladosporium monterosium</name>
    <dbReference type="NCBI Taxonomy" id="1507873"/>
    <lineage>
        <taxon>Eukaryota</taxon>
        <taxon>Fungi</taxon>
        <taxon>Dikarya</taxon>
        <taxon>Ascomycota</taxon>
        <taxon>Pezizomycotina</taxon>
        <taxon>Dothideomycetes</taxon>
        <taxon>Dothideomycetidae</taxon>
        <taxon>Cladosporiales</taxon>
        <taxon>Cladosporiaceae</taxon>
        <taxon>Rachicladosporium</taxon>
    </lineage>
</organism>
<feature type="region of interest" description="Disordered" evidence="1">
    <location>
        <begin position="116"/>
        <end position="181"/>
    </location>
</feature>
<keyword evidence="3" id="KW-1185">Reference proteome</keyword>
<protein>
    <submittedName>
        <fullName evidence="2">Uncharacterized protein</fullName>
    </submittedName>
</protein>
<feature type="compositionally biased region" description="Polar residues" evidence="1">
    <location>
        <begin position="116"/>
        <end position="135"/>
    </location>
</feature>
<proteinExistence type="predicted"/>
<comment type="caution">
    <text evidence="2">The sequence shown here is derived from an EMBL/GenBank/DDBJ whole genome shotgun (WGS) entry which is preliminary data.</text>
</comment>
<reference evidence="2 3" key="1">
    <citation type="submission" date="2023-08" db="EMBL/GenBank/DDBJ databases">
        <title>Black Yeasts Isolated from many extreme environments.</title>
        <authorList>
            <person name="Coleine C."/>
            <person name="Stajich J.E."/>
            <person name="Selbmann L."/>
        </authorList>
    </citation>
    <scope>NUCLEOTIDE SEQUENCE [LARGE SCALE GENOMIC DNA]</scope>
    <source>
        <strain evidence="2 3">CCFEE 5386</strain>
    </source>
</reference>
<sequence length="181" mass="19987">MASPSPSFLPAFNGTISPDALTHALTALERRTATPSAPEHPALHRNYFLHLCDGNGDVYDAVRDLITDATYWAKEEAHFGVIFSMVQDYNDSASTRALQCPPLAWLRDKWSTRQRSIQRATQATPPSSNCSSHCNGVQKRGRLATQSTGRPATRMSKHDNLPPSAGTRAKTRMKRLNRGRA</sequence>
<gene>
    <name evidence="2" type="ORF">LTR32_006121</name>
</gene>
<dbReference type="EMBL" id="JAVRRR010000614">
    <property type="protein sequence ID" value="KAK5141280.1"/>
    <property type="molecule type" value="Genomic_DNA"/>
</dbReference>